<accession>A0A7K3WV77</accession>
<sequence>MKLTITLISILFSTALLFGQIVDKTEQRAKNKTNQRIDNKIDNGIDKGLDAVEGLFSKKKKSNDKQSTDDDYSEQSQNSTNSSDTQSAMSMFGGKADVEDSYDFDHNMLLNIDTYNKKGKQQDPMDMRMYFSDDKPNFGMEIEMEGSKSFIIYDMKSYQMVSLIENDGQKIGTAMKFNPEKFEENVKKASEDNSDVTYKFIKTGNSKVISGYNCDEYKMESSESDPEWDQTFWVTDEMDANWMENMSKMASSNKMMAQKFEIPEGYPEGTMIQIISESNKNQEKSIMTVKEYNNNQEKSFSTTGYQFMNIPGMGGN</sequence>
<evidence type="ECO:0000313" key="4">
    <source>
        <dbReference type="Proteomes" id="UP000486602"/>
    </source>
</evidence>
<keyword evidence="4" id="KW-1185">Reference proteome</keyword>
<evidence type="ECO:0000256" key="2">
    <source>
        <dbReference type="SAM" id="SignalP"/>
    </source>
</evidence>
<gene>
    <name evidence="3" type="ORF">G3O08_18910</name>
</gene>
<dbReference type="EMBL" id="JAAGVY010000061">
    <property type="protein sequence ID" value="NEN25567.1"/>
    <property type="molecule type" value="Genomic_DNA"/>
</dbReference>
<evidence type="ECO:0000313" key="3">
    <source>
        <dbReference type="EMBL" id="NEN25567.1"/>
    </source>
</evidence>
<feature type="chain" id="PRO_5029719848" description="DUF4412 domain-containing protein" evidence="2">
    <location>
        <begin position="19"/>
        <end position="316"/>
    </location>
</feature>
<evidence type="ECO:0008006" key="5">
    <source>
        <dbReference type="Google" id="ProtNLM"/>
    </source>
</evidence>
<dbReference type="AlphaFoldDB" id="A0A7K3WV77"/>
<dbReference type="Proteomes" id="UP000486602">
    <property type="component" value="Unassembled WGS sequence"/>
</dbReference>
<feature type="region of interest" description="Disordered" evidence="1">
    <location>
        <begin position="57"/>
        <end position="89"/>
    </location>
</feature>
<feature type="compositionally biased region" description="Low complexity" evidence="1">
    <location>
        <begin position="74"/>
        <end position="87"/>
    </location>
</feature>
<feature type="signal peptide" evidence="2">
    <location>
        <begin position="1"/>
        <end position="18"/>
    </location>
</feature>
<reference evidence="3 4" key="1">
    <citation type="submission" date="2020-02" db="EMBL/GenBank/DDBJ databases">
        <title>Out from the shadows clarifying the taxonomy of the family Cryomorphaceae and related taxa by utilizing the GTDB taxonomic framework.</title>
        <authorList>
            <person name="Bowman J.P."/>
        </authorList>
    </citation>
    <scope>NUCLEOTIDE SEQUENCE [LARGE SCALE GENOMIC DNA]</scope>
    <source>
        <strain evidence="3 4">QSSC 1-22</strain>
    </source>
</reference>
<organism evidence="3 4">
    <name type="scientific">Cryomorpha ignava</name>
    <dbReference type="NCBI Taxonomy" id="101383"/>
    <lineage>
        <taxon>Bacteria</taxon>
        <taxon>Pseudomonadati</taxon>
        <taxon>Bacteroidota</taxon>
        <taxon>Flavobacteriia</taxon>
        <taxon>Flavobacteriales</taxon>
        <taxon>Cryomorphaceae</taxon>
        <taxon>Cryomorpha</taxon>
    </lineage>
</organism>
<keyword evidence="2" id="KW-0732">Signal</keyword>
<name>A0A7K3WV77_9FLAO</name>
<comment type="caution">
    <text evidence="3">The sequence shown here is derived from an EMBL/GenBank/DDBJ whole genome shotgun (WGS) entry which is preliminary data.</text>
</comment>
<proteinExistence type="predicted"/>
<protein>
    <recommendedName>
        <fullName evidence="5">DUF4412 domain-containing protein</fullName>
    </recommendedName>
</protein>
<dbReference type="RefSeq" id="WP_163287017.1">
    <property type="nucleotide sequence ID" value="NZ_JAAGVY010000061.1"/>
</dbReference>
<evidence type="ECO:0000256" key="1">
    <source>
        <dbReference type="SAM" id="MobiDB-lite"/>
    </source>
</evidence>